<evidence type="ECO:0000256" key="3">
    <source>
        <dbReference type="SAM" id="SignalP"/>
    </source>
</evidence>
<feature type="compositionally biased region" description="Gly residues" evidence="1">
    <location>
        <begin position="313"/>
        <end position="328"/>
    </location>
</feature>
<feature type="compositionally biased region" description="Low complexity" evidence="1">
    <location>
        <begin position="300"/>
        <end position="312"/>
    </location>
</feature>
<keyword evidence="2" id="KW-1133">Transmembrane helix</keyword>
<name>A0A931GU26_9CORY</name>
<dbReference type="AlphaFoldDB" id="A0A931GU26"/>
<evidence type="ECO:0000256" key="1">
    <source>
        <dbReference type="SAM" id="MobiDB-lite"/>
    </source>
</evidence>
<dbReference type="RefSeq" id="WP_196824761.1">
    <property type="nucleotide sequence ID" value="NZ_CP046980.1"/>
</dbReference>
<protein>
    <recommendedName>
        <fullName evidence="6">Secreted protein</fullName>
    </recommendedName>
</protein>
<feature type="signal peptide" evidence="3">
    <location>
        <begin position="1"/>
        <end position="36"/>
    </location>
</feature>
<proteinExistence type="predicted"/>
<keyword evidence="5" id="KW-1185">Reference proteome</keyword>
<feature type="chain" id="PRO_5037043114" description="Secreted protein" evidence="3">
    <location>
        <begin position="37"/>
        <end position="368"/>
    </location>
</feature>
<reference evidence="4" key="1">
    <citation type="submission" date="2020-11" db="EMBL/GenBank/DDBJ databases">
        <title>Sequencing the genomes of 1000 actinobacteria strains.</title>
        <authorList>
            <person name="Klenk H.-P."/>
        </authorList>
    </citation>
    <scope>NUCLEOTIDE SEQUENCE</scope>
    <source>
        <strain evidence="4">DSM 45632</strain>
    </source>
</reference>
<evidence type="ECO:0000313" key="4">
    <source>
        <dbReference type="EMBL" id="MBG6122355.1"/>
    </source>
</evidence>
<comment type="caution">
    <text evidence="4">The sequence shown here is derived from an EMBL/GenBank/DDBJ whole genome shotgun (WGS) entry which is preliminary data.</text>
</comment>
<evidence type="ECO:0000313" key="5">
    <source>
        <dbReference type="Proteomes" id="UP000658613"/>
    </source>
</evidence>
<organism evidence="4 5">
    <name type="scientific">Corynebacterium aquatimens</name>
    <dbReference type="NCBI Taxonomy" id="1190508"/>
    <lineage>
        <taxon>Bacteria</taxon>
        <taxon>Bacillati</taxon>
        <taxon>Actinomycetota</taxon>
        <taxon>Actinomycetes</taxon>
        <taxon>Mycobacteriales</taxon>
        <taxon>Corynebacteriaceae</taxon>
        <taxon>Corynebacterium</taxon>
    </lineage>
</organism>
<feature type="region of interest" description="Disordered" evidence="1">
    <location>
        <begin position="277"/>
        <end position="331"/>
    </location>
</feature>
<feature type="transmembrane region" description="Helical" evidence="2">
    <location>
        <begin position="337"/>
        <end position="356"/>
    </location>
</feature>
<evidence type="ECO:0000256" key="2">
    <source>
        <dbReference type="SAM" id="Phobius"/>
    </source>
</evidence>
<gene>
    <name evidence="4" type="ORF">IW254_001324</name>
</gene>
<dbReference type="Proteomes" id="UP000658613">
    <property type="component" value="Unassembled WGS sequence"/>
</dbReference>
<keyword evidence="2" id="KW-0812">Transmembrane</keyword>
<evidence type="ECO:0008006" key="6">
    <source>
        <dbReference type="Google" id="ProtNLM"/>
    </source>
</evidence>
<accession>A0A931GU26</accession>
<keyword evidence="3" id="KW-0732">Signal</keyword>
<dbReference type="EMBL" id="JADOUE010000001">
    <property type="protein sequence ID" value="MBG6122355.1"/>
    <property type="molecule type" value="Genomic_DNA"/>
</dbReference>
<sequence>MTVVKHAALRSQTARLSVAAATSIALVVGAAAPAHAVPEQSTGVETNHPATALIGQKVSFDYASAKEGLEELRRLRAEMWDKNPTIKMRILVDNYPEDVRGTVQELAANADLKSKEDYVNAAVLDGGYVQMAVQLSAEQPKPGTQGTTRPFNSKCELAGPGAGASQCQGTSTATVGGVASDGAIISTSTYSEIASGLIATGIKDNTVVSHNLAQLLNPYNTRFGFASVKVNYGTNDTDTISAITYGTEKTTVDYSTFKPGQRDTTIYRAARSFQLGSGPKDEAATGYTTPAFDPTASPVTGTGNTGNTDNTGDTGGTSPGTGNTGGSGDGEKLTPGAIAGIIVAVLAVLGIGGWVAQNWPMIAKMLRL</sequence>
<keyword evidence="2" id="KW-0472">Membrane</keyword>